<feature type="transmembrane region" description="Helical" evidence="6">
    <location>
        <begin position="182"/>
        <end position="201"/>
    </location>
</feature>
<evidence type="ECO:0000256" key="2">
    <source>
        <dbReference type="ARBA" id="ARBA00009773"/>
    </source>
</evidence>
<dbReference type="PANTHER" id="PTHR21716">
    <property type="entry name" value="TRANSMEMBRANE PROTEIN"/>
    <property type="match status" value="1"/>
</dbReference>
<evidence type="ECO:0000313" key="8">
    <source>
        <dbReference type="Proteomes" id="UP000254492"/>
    </source>
</evidence>
<organism evidence="7 8">
    <name type="scientific">Weissella thailandensis</name>
    <dbReference type="NCBI Taxonomy" id="89061"/>
    <lineage>
        <taxon>Bacteria</taxon>
        <taxon>Bacillati</taxon>
        <taxon>Bacillota</taxon>
        <taxon>Bacilli</taxon>
        <taxon>Lactobacillales</taxon>
        <taxon>Lactobacillaceae</taxon>
        <taxon>Weissella</taxon>
    </lineage>
</organism>
<feature type="transmembrane region" description="Helical" evidence="6">
    <location>
        <begin position="142"/>
        <end position="162"/>
    </location>
</feature>
<evidence type="ECO:0000256" key="3">
    <source>
        <dbReference type="ARBA" id="ARBA00022692"/>
    </source>
</evidence>
<comment type="subcellular location">
    <subcellularLocation>
        <location evidence="1">Membrane</location>
        <topology evidence="1">Multi-pass membrane protein</topology>
    </subcellularLocation>
</comment>
<dbReference type="Proteomes" id="UP000254492">
    <property type="component" value="Unassembled WGS sequence"/>
</dbReference>
<feature type="transmembrane region" description="Helical" evidence="6">
    <location>
        <begin position="257"/>
        <end position="278"/>
    </location>
</feature>
<dbReference type="PANTHER" id="PTHR21716:SF62">
    <property type="entry name" value="TRANSPORT PROTEIN YDBI-RELATED"/>
    <property type="match status" value="1"/>
</dbReference>
<feature type="transmembrane region" description="Helical" evidence="6">
    <location>
        <begin position="16"/>
        <end position="47"/>
    </location>
</feature>
<feature type="transmembrane region" description="Helical" evidence="6">
    <location>
        <begin position="59"/>
        <end position="83"/>
    </location>
</feature>
<keyword evidence="5 6" id="KW-0472">Membrane</keyword>
<keyword evidence="3 6" id="KW-0812">Transmembrane</keyword>
<protein>
    <submittedName>
        <fullName evidence="7">AI-2E family transporter</fullName>
    </submittedName>
</protein>
<comment type="similarity">
    <text evidence="2">Belongs to the autoinducer-2 exporter (AI-2E) (TC 2.A.86) family.</text>
</comment>
<gene>
    <name evidence="7" type="ORF">DWV05_03560</name>
</gene>
<sequence>MTDFKKIFKRADVQKLIALIFILGVLYIIRDLISIVLLTTIFSYLAVKSARKINRWTKIPYGFSVLIFFTVSIVIFVTAFMYIVPTLVNQFAIIPDEVMKFMKNFPDVKKYLNDTYQNLDLLNEVTKNWRTLLESGWDTLNVIGSVLSKVLLSIFLSFIFAISWQRLRIFGTQFANSNYPKFFTNVYELTSTFVLILGSIIEVQMTIAFINTVLMVIGLSLLKVPSILVMALLIFILGLIPIAGVLVSLIPLSVISFAALGWTGMIEVWILIAVIHLFESYFLHPRLMATRTELPIFLTFATIIVMEHLLGAWGLIIGVPIVAFILSILGVQDASISKHSSQVNATETK</sequence>
<dbReference type="EMBL" id="QRAY01000005">
    <property type="protein sequence ID" value="RDS59861.1"/>
    <property type="molecule type" value="Genomic_DNA"/>
</dbReference>
<name>A0ABX9I980_9LACO</name>
<keyword evidence="4 6" id="KW-1133">Transmembrane helix</keyword>
<dbReference type="RefSeq" id="WP_115470728.1">
    <property type="nucleotide sequence ID" value="NZ_BJEC01000004.1"/>
</dbReference>
<evidence type="ECO:0000313" key="7">
    <source>
        <dbReference type="EMBL" id="RDS59861.1"/>
    </source>
</evidence>
<evidence type="ECO:0000256" key="4">
    <source>
        <dbReference type="ARBA" id="ARBA00022989"/>
    </source>
</evidence>
<dbReference type="Pfam" id="PF01594">
    <property type="entry name" value="AI-2E_transport"/>
    <property type="match status" value="1"/>
</dbReference>
<comment type="caution">
    <text evidence="7">The sequence shown here is derived from an EMBL/GenBank/DDBJ whole genome shotgun (WGS) entry which is preliminary data.</text>
</comment>
<evidence type="ECO:0000256" key="6">
    <source>
        <dbReference type="SAM" id="Phobius"/>
    </source>
</evidence>
<feature type="transmembrane region" description="Helical" evidence="6">
    <location>
        <begin position="231"/>
        <end position="251"/>
    </location>
</feature>
<reference evidence="7 8" key="1">
    <citation type="submission" date="2018-07" db="EMBL/GenBank/DDBJ databases">
        <title>Genome-based reclassification of Weissella jogaejeotgali as Weissella thailandensis.</title>
        <authorList>
            <person name="Chun J."/>
            <person name="Kim B.-Y."/>
            <person name="Kwak M.-J."/>
        </authorList>
    </citation>
    <scope>NUCLEOTIDE SEQUENCE [LARGE SCALE GENOMIC DNA]</scope>
    <source>
        <strain evidence="7 8">KCTC 3751</strain>
    </source>
</reference>
<accession>A0ABX9I980</accession>
<proteinExistence type="inferred from homology"/>
<evidence type="ECO:0000256" key="5">
    <source>
        <dbReference type="ARBA" id="ARBA00023136"/>
    </source>
</evidence>
<dbReference type="InterPro" id="IPR002549">
    <property type="entry name" value="AI-2E-like"/>
</dbReference>
<evidence type="ECO:0000256" key="1">
    <source>
        <dbReference type="ARBA" id="ARBA00004141"/>
    </source>
</evidence>
<feature type="transmembrane region" description="Helical" evidence="6">
    <location>
        <begin position="312"/>
        <end position="331"/>
    </location>
</feature>
<keyword evidence="8" id="KW-1185">Reference proteome</keyword>